<dbReference type="PANTHER" id="PTHR35176">
    <property type="entry name" value="HEME OXYGENASE HI_0854-RELATED"/>
    <property type="match status" value="1"/>
</dbReference>
<dbReference type="EMBL" id="VFOQ01000001">
    <property type="protein sequence ID" value="TQL61449.1"/>
    <property type="molecule type" value="Genomic_DNA"/>
</dbReference>
<evidence type="ECO:0000256" key="1">
    <source>
        <dbReference type="ARBA" id="ARBA00023002"/>
    </source>
</evidence>
<dbReference type="InterPro" id="IPR011576">
    <property type="entry name" value="Pyridox_Oxase_N"/>
</dbReference>
<dbReference type="AlphaFoldDB" id="A0A542ZMF5"/>
<dbReference type="NCBIfam" id="TIGR03618">
    <property type="entry name" value="Rv1155_F420"/>
    <property type="match status" value="1"/>
</dbReference>
<dbReference type="PANTHER" id="PTHR35176:SF2">
    <property type="entry name" value="F420H(2)-DEPENDENT REDUCTASE RV1155"/>
    <property type="match status" value="1"/>
</dbReference>
<evidence type="ECO:0000313" key="4">
    <source>
        <dbReference type="Proteomes" id="UP000319514"/>
    </source>
</evidence>
<dbReference type="SUPFAM" id="SSF50475">
    <property type="entry name" value="FMN-binding split barrel"/>
    <property type="match status" value="1"/>
</dbReference>
<dbReference type="InterPro" id="IPR052019">
    <property type="entry name" value="F420H2_bilvrd_red/Heme_oxyg"/>
</dbReference>
<gene>
    <name evidence="3" type="ORF">FB474_2860</name>
</gene>
<dbReference type="InterPro" id="IPR019920">
    <property type="entry name" value="F420-binding_dom_put"/>
</dbReference>
<evidence type="ECO:0000313" key="3">
    <source>
        <dbReference type="EMBL" id="TQL61449.1"/>
    </source>
</evidence>
<reference evidence="3 4" key="1">
    <citation type="submission" date="2019-06" db="EMBL/GenBank/DDBJ databases">
        <title>Sequencing the genomes of 1000 actinobacteria strains.</title>
        <authorList>
            <person name="Klenk H.-P."/>
        </authorList>
    </citation>
    <scope>NUCLEOTIDE SEQUENCE [LARGE SCALE GENOMIC DNA]</scope>
    <source>
        <strain evidence="3 4">DSM 18082</strain>
    </source>
</reference>
<dbReference type="InterPro" id="IPR012349">
    <property type="entry name" value="Split_barrel_FMN-bd"/>
</dbReference>
<dbReference type="OrthoDB" id="1094370at2"/>
<proteinExistence type="predicted"/>
<keyword evidence="4" id="KW-1185">Reference proteome</keyword>
<dbReference type="RefSeq" id="WP_141789231.1">
    <property type="nucleotide sequence ID" value="NZ_BAAAKX010000001.1"/>
</dbReference>
<keyword evidence="1" id="KW-0560">Oxidoreductase</keyword>
<dbReference type="Gene3D" id="2.30.110.10">
    <property type="entry name" value="Electron Transport, Fmn-binding Protein, Chain A"/>
    <property type="match status" value="1"/>
</dbReference>
<sequence>MPIDPDLAAVVQERNLGVLATIKRDGRPQLSNVNYCYDPEQDLVRVSVVDGRAKVANLRRDPRASLMVSSVNGWSYTVLEGTVTFSEVAAAPDDAAVEELVEIYRLIAGEHPDWRDYRRAMVEDHRLVARLHVERAYGIPGR</sequence>
<dbReference type="Proteomes" id="UP000319514">
    <property type="component" value="Unassembled WGS sequence"/>
</dbReference>
<comment type="caution">
    <text evidence="3">The sequence shown here is derived from an EMBL/GenBank/DDBJ whole genome shotgun (WGS) entry which is preliminary data.</text>
</comment>
<dbReference type="GO" id="GO:0070967">
    <property type="term" value="F:coenzyme F420 binding"/>
    <property type="evidence" value="ECO:0007669"/>
    <property type="project" value="TreeGrafter"/>
</dbReference>
<name>A0A542ZMF5_9MICO</name>
<feature type="domain" description="Pyridoxamine 5'-phosphate oxidase N-terminal" evidence="2">
    <location>
        <begin position="4"/>
        <end position="135"/>
    </location>
</feature>
<organism evidence="3 4">
    <name type="scientific">Oryzihumus leptocrescens</name>
    <dbReference type="NCBI Taxonomy" id="297536"/>
    <lineage>
        <taxon>Bacteria</taxon>
        <taxon>Bacillati</taxon>
        <taxon>Actinomycetota</taxon>
        <taxon>Actinomycetes</taxon>
        <taxon>Micrococcales</taxon>
        <taxon>Intrasporangiaceae</taxon>
        <taxon>Oryzihumus</taxon>
    </lineage>
</organism>
<protein>
    <submittedName>
        <fullName evidence="3">PPOX class probable F420-dependent enzyme</fullName>
    </submittedName>
</protein>
<accession>A0A542ZMF5</accession>
<dbReference type="GO" id="GO:0016627">
    <property type="term" value="F:oxidoreductase activity, acting on the CH-CH group of donors"/>
    <property type="evidence" value="ECO:0007669"/>
    <property type="project" value="TreeGrafter"/>
</dbReference>
<dbReference type="Pfam" id="PF01243">
    <property type="entry name" value="PNPOx_N"/>
    <property type="match status" value="1"/>
</dbReference>
<evidence type="ECO:0000259" key="2">
    <source>
        <dbReference type="Pfam" id="PF01243"/>
    </source>
</evidence>
<dbReference type="GO" id="GO:0005829">
    <property type="term" value="C:cytosol"/>
    <property type="evidence" value="ECO:0007669"/>
    <property type="project" value="TreeGrafter"/>
</dbReference>